<dbReference type="GO" id="GO:0051539">
    <property type="term" value="F:4 iron, 4 sulfur cluster binding"/>
    <property type="evidence" value="ECO:0007669"/>
    <property type="project" value="UniProtKB-KW"/>
</dbReference>
<keyword evidence="6 8" id="KW-0408">Iron</keyword>
<organism evidence="10 11">
    <name type="scientific">Dokdonella fugitiva</name>
    <dbReference type="NCBI Taxonomy" id="328517"/>
    <lineage>
        <taxon>Bacteria</taxon>
        <taxon>Pseudomonadati</taxon>
        <taxon>Pseudomonadota</taxon>
        <taxon>Gammaproteobacteria</taxon>
        <taxon>Lysobacterales</taxon>
        <taxon>Rhodanobacteraceae</taxon>
        <taxon>Dokdonella</taxon>
    </lineage>
</organism>
<dbReference type="SUPFAM" id="SSF57652">
    <property type="entry name" value="HIPIP (high potential iron protein)"/>
    <property type="match status" value="1"/>
</dbReference>
<keyword evidence="7 8" id="KW-0411">Iron-sulfur</keyword>
<keyword evidence="3 8" id="KW-0004">4Fe-4S</keyword>
<dbReference type="Gene3D" id="4.10.490.10">
    <property type="entry name" value="High potential iron-sulphur protein"/>
    <property type="match status" value="1"/>
</dbReference>
<evidence type="ECO:0000313" key="11">
    <source>
        <dbReference type="Proteomes" id="UP000550401"/>
    </source>
</evidence>
<comment type="similarity">
    <text evidence="8">Belongs to the high-potential iron-sulfur protein (HiPIP) family.</text>
</comment>
<evidence type="ECO:0000256" key="4">
    <source>
        <dbReference type="ARBA" id="ARBA00022723"/>
    </source>
</evidence>
<evidence type="ECO:0000256" key="8">
    <source>
        <dbReference type="RuleBase" id="RU000620"/>
    </source>
</evidence>
<evidence type="ECO:0000256" key="5">
    <source>
        <dbReference type="ARBA" id="ARBA00022982"/>
    </source>
</evidence>
<evidence type="ECO:0000256" key="3">
    <source>
        <dbReference type="ARBA" id="ARBA00022485"/>
    </source>
</evidence>
<dbReference type="GO" id="GO:0009055">
    <property type="term" value="F:electron transfer activity"/>
    <property type="evidence" value="ECO:0007669"/>
    <property type="project" value="InterPro"/>
</dbReference>
<evidence type="ECO:0000313" key="10">
    <source>
        <dbReference type="EMBL" id="MBA8886438.1"/>
    </source>
</evidence>
<dbReference type="InterPro" id="IPR036369">
    <property type="entry name" value="HIPIP_sf"/>
</dbReference>
<dbReference type="Proteomes" id="UP000550401">
    <property type="component" value="Unassembled WGS sequence"/>
</dbReference>
<keyword evidence="5 8" id="KW-0249">Electron transport</keyword>
<name>A0A839EZ16_9GAMM</name>
<accession>A0A839EZ16</accession>
<proteinExistence type="inferred from homology"/>
<comment type="function">
    <text evidence="1 8">Specific class of high-redox-potential 4Fe-4S ferredoxins. Functions in anaerobic electron transport in most purple and in some other photosynthetic bacteria and in at least one genus (Paracoccus) of halophilic, denitrifying bacteria.</text>
</comment>
<dbReference type="RefSeq" id="WP_259392805.1">
    <property type="nucleotide sequence ID" value="NZ_JACGXL010000001.1"/>
</dbReference>
<keyword evidence="4 8" id="KW-0479">Metal-binding</keyword>
<gene>
    <name evidence="10" type="ORF">FHW12_000629</name>
</gene>
<evidence type="ECO:0000256" key="2">
    <source>
        <dbReference type="ARBA" id="ARBA00022448"/>
    </source>
</evidence>
<dbReference type="GO" id="GO:0019646">
    <property type="term" value="P:aerobic electron transport chain"/>
    <property type="evidence" value="ECO:0007669"/>
    <property type="project" value="InterPro"/>
</dbReference>
<keyword evidence="2 8" id="KW-0813">Transport</keyword>
<keyword evidence="11" id="KW-1185">Reference proteome</keyword>
<protein>
    <recommendedName>
        <fullName evidence="8">High-potential iron-sulfur protein</fullName>
        <shortName evidence="8">HiPIP</shortName>
    </recommendedName>
</protein>
<reference evidence="10 11" key="1">
    <citation type="submission" date="2020-07" db="EMBL/GenBank/DDBJ databases">
        <title>Genomic Encyclopedia of Type Strains, Phase IV (KMG-V): Genome sequencing to study the core and pangenomes of soil and plant-associated prokaryotes.</title>
        <authorList>
            <person name="Whitman W."/>
        </authorList>
    </citation>
    <scope>NUCLEOTIDE SEQUENCE [LARGE SCALE GENOMIC DNA]</scope>
    <source>
        <strain evidence="10 11">RH2WT43</strain>
    </source>
</reference>
<evidence type="ECO:0000256" key="1">
    <source>
        <dbReference type="ARBA" id="ARBA00002137"/>
    </source>
</evidence>
<dbReference type="AlphaFoldDB" id="A0A839EZ16"/>
<comment type="caution">
    <text evidence="10">The sequence shown here is derived from an EMBL/GenBank/DDBJ whole genome shotgun (WGS) entry which is preliminary data.</text>
</comment>
<dbReference type="EMBL" id="JACGXL010000001">
    <property type="protein sequence ID" value="MBA8886438.1"/>
    <property type="molecule type" value="Genomic_DNA"/>
</dbReference>
<evidence type="ECO:0000256" key="6">
    <source>
        <dbReference type="ARBA" id="ARBA00023004"/>
    </source>
</evidence>
<comment type="subunit">
    <text evidence="8">Homodimer.</text>
</comment>
<feature type="domain" description="High potential iron-sulfur proteins family profile" evidence="9">
    <location>
        <begin position="69"/>
        <end position="144"/>
    </location>
</feature>
<dbReference type="Pfam" id="PF01355">
    <property type="entry name" value="HIPIP"/>
    <property type="match status" value="1"/>
</dbReference>
<dbReference type="PROSITE" id="PS51373">
    <property type="entry name" value="HIPIP"/>
    <property type="match status" value="1"/>
</dbReference>
<dbReference type="PROSITE" id="PS51318">
    <property type="entry name" value="TAT"/>
    <property type="match status" value="1"/>
</dbReference>
<dbReference type="GO" id="GO:0046872">
    <property type="term" value="F:metal ion binding"/>
    <property type="evidence" value="ECO:0007669"/>
    <property type="project" value="UniProtKB-KW"/>
</dbReference>
<dbReference type="InterPro" id="IPR006311">
    <property type="entry name" value="TAT_signal"/>
</dbReference>
<evidence type="ECO:0000259" key="9">
    <source>
        <dbReference type="PROSITE" id="PS51373"/>
    </source>
</evidence>
<evidence type="ECO:0000256" key="7">
    <source>
        <dbReference type="ARBA" id="ARBA00023014"/>
    </source>
</evidence>
<dbReference type="InterPro" id="IPR000170">
    <property type="entry name" value="High_potential_FeS_prot"/>
</dbReference>
<sequence>MLVAVHRAKLNGSGAGAPELSPHTTQTNEEWIMSDPAESQARRRFLKIAVVGAAVAPVAAALLPRIARADDMAHLDPNDPTAKALGYTEDASTAKGNPVYKAGSSCQGCNFFKGHSEMAYAPCDLFPNKVVSAKGWCASWTQKA</sequence>